<dbReference type="GO" id="GO:0019695">
    <property type="term" value="P:choline metabolic process"/>
    <property type="evidence" value="ECO:0007669"/>
    <property type="project" value="TreeGrafter"/>
</dbReference>
<dbReference type="GO" id="GO:0003990">
    <property type="term" value="F:acetylcholinesterase activity"/>
    <property type="evidence" value="ECO:0007669"/>
    <property type="project" value="TreeGrafter"/>
</dbReference>
<reference evidence="7" key="1">
    <citation type="submission" date="2018-09" db="EMBL/GenBank/DDBJ databases">
        <title>Comparative analyses of salivary proteins from the facultative symbiont-infected and uninfected Tetranychus truncatus.</title>
        <authorList>
            <person name="Zhu Y.-X."/>
            <person name="Huang H.-J."/>
            <person name="Hong X.-Y."/>
        </authorList>
    </citation>
    <scope>NUCLEOTIDE SEQUENCE</scope>
</reference>
<sequence>MKLTTIIFFFFFFILQLFHQVISENVEPELTLASGPIKGTSVDFRGVKVYQFLGIPFAEPPLNDLRFQKSVPKKQWNGVLSVNKWGPSCMQPKFPGFNTELHFNEDCLVLNVFTTEAAFKDRKNGKNNLRPVMVWIHGGGFNFGSANTPGQYDGTPITGLKDVIIVSLNYRLGSLGFLHLPEAGVPGNMGLWDQQLALKWVKDNIEHFGGNPNQVTIFGESAGSMSVSAHLVSPQSKGLFKNAIVQSGSIYDINRWTQPGLVKTFLSKIGCTSSDYKSCLSNYRFGQFPEADGLSFWPTVDGEFLPNHPEELVSNHGVDTNINVLLGTVGNEGAFMLLLKDVVTFNPLNPVNLTIPHAKYILGKIFGKKLIDFYSERYLASLSADDSDAIRLAVAQALGDTILSCPTYAFGRDLIASGVSNVYGYVQTQKPTKALLPISNQAKWMSNVASHADDIPMVFGHPFTELDKFNNEDVVLSFLMMDIWTKFAKEGKPPQISHREWLPWNLSDSIPYPTMVLNSNKIGAIETKSVEFCIENWPFPLEKYYNEDFETGVYAKMEEDHDEL</sequence>
<keyword evidence="5" id="KW-0732">Signal</keyword>
<evidence type="ECO:0000313" key="7">
    <source>
        <dbReference type="EMBL" id="AYV89023.1"/>
    </source>
</evidence>
<dbReference type="EC" id="3.1.1.-" evidence="5"/>
<dbReference type="InterPro" id="IPR002018">
    <property type="entry name" value="CarbesteraseB"/>
</dbReference>
<dbReference type="PANTHER" id="PTHR43918:SF4">
    <property type="entry name" value="CARBOXYLIC ESTER HYDROLASE"/>
    <property type="match status" value="1"/>
</dbReference>
<dbReference type="AlphaFoldDB" id="A0A3G5ARF1"/>
<dbReference type="InterPro" id="IPR050654">
    <property type="entry name" value="AChE-related_enzymes"/>
</dbReference>
<keyword evidence="4" id="KW-0325">Glycoprotein</keyword>
<dbReference type="PANTHER" id="PTHR43918">
    <property type="entry name" value="ACETYLCHOLINESTERASE"/>
    <property type="match status" value="1"/>
</dbReference>
<feature type="signal peptide" evidence="5">
    <location>
        <begin position="1"/>
        <end position="23"/>
    </location>
</feature>
<dbReference type="InterPro" id="IPR029058">
    <property type="entry name" value="AB_hydrolase_fold"/>
</dbReference>
<evidence type="ECO:0000259" key="6">
    <source>
        <dbReference type="Pfam" id="PF00135"/>
    </source>
</evidence>
<evidence type="ECO:0000256" key="4">
    <source>
        <dbReference type="ARBA" id="ARBA00023180"/>
    </source>
</evidence>
<protein>
    <recommendedName>
        <fullName evidence="5">Carboxylic ester hydrolase</fullName>
        <ecNumber evidence="5">3.1.1.-</ecNumber>
    </recommendedName>
</protein>
<keyword evidence="2" id="KW-0719">Serine esterase</keyword>
<proteinExistence type="evidence at transcript level"/>
<dbReference type="EMBL" id="MH990476">
    <property type="protein sequence ID" value="AYV89023.1"/>
    <property type="molecule type" value="mRNA"/>
</dbReference>
<dbReference type="SUPFAM" id="SSF53474">
    <property type="entry name" value="alpha/beta-Hydrolases"/>
    <property type="match status" value="1"/>
</dbReference>
<dbReference type="Pfam" id="PF00135">
    <property type="entry name" value="COesterase"/>
    <property type="match status" value="1"/>
</dbReference>
<evidence type="ECO:0000256" key="2">
    <source>
        <dbReference type="ARBA" id="ARBA00022487"/>
    </source>
</evidence>
<dbReference type="GO" id="GO:0005615">
    <property type="term" value="C:extracellular space"/>
    <property type="evidence" value="ECO:0007669"/>
    <property type="project" value="TreeGrafter"/>
</dbReference>
<dbReference type="GO" id="GO:0005886">
    <property type="term" value="C:plasma membrane"/>
    <property type="evidence" value="ECO:0007669"/>
    <property type="project" value="TreeGrafter"/>
</dbReference>
<evidence type="ECO:0000256" key="1">
    <source>
        <dbReference type="ARBA" id="ARBA00005964"/>
    </source>
</evidence>
<dbReference type="PROSITE" id="PS00122">
    <property type="entry name" value="CARBOXYLESTERASE_B_1"/>
    <property type="match status" value="1"/>
</dbReference>
<name>A0A3G5ARF1_9ACAR</name>
<evidence type="ECO:0000256" key="5">
    <source>
        <dbReference type="RuleBase" id="RU361235"/>
    </source>
</evidence>
<dbReference type="InterPro" id="IPR019826">
    <property type="entry name" value="Carboxylesterase_B_AS"/>
</dbReference>
<feature type="chain" id="PRO_5017844990" description="Carboxylic ester hydrolase" evidence="5">
    <location>
        <begin position="24"/>
        <end position="564"/>
    </location>
</feature>
<accession>A0A3G5ARF1</accession>
<evidence type="ECO:0000256" key="3">
    <source>
        <dbReference type="ARBA" id="ARBA00022801"/>
    </source>
</evidence>
<dbReference type="GO" id="GO:0006581">
    <property type="term" value="P:acetylcholine catabolic process"/>
    <property type="evidence" value="ECO:0007669"/>
    <property type="project" value="TreeGrafter"/>
</dbReference>
<comment type="similarity">
    <text evidence="1 5">Belongs to the type-B carboxylesterase/lipase family.</text>
</comment>
<dbReference type="Gene3D" id="3.40.50.1820">
    <property type="entry name" value="alpha/beta hydrolase"/>
    <property type="match status" value="1"/>
</dbReference>
<keyword evidence="3 5" id="KW-0378">Hydrolase</keyword>
<organism evidence="7">
    <name type="scientific">Tetranychus truncatus</name>
    <dbReference type="NCBI Taxonomy" id="93132"/>
    <lineage>
        <taxon>Eukaryota</taxon>
        <taxon>Metazoa</taxon>
        <taxon>Ecdysozoa</taxon>
        <taxon>Arthropoda</taxon>
        <taxon>Chelicerata</taxon>
        <taxon>Arachnida</taxon>
        <taxon>Acari</taxon>
        <taxon>Acariformes</taxon>
        <taxon>Trombidiformes</taxon>
        <taxon>Prostigmata</taxon>
        <taxon>Eleutherengona</taxon>
        <taxon>Raphignathae</taxon>
        <taxon>Tetranychoidea</taxon>
        <taxon>Tetranychidae</taxon>
        <taxon>Tetranychus</taxon>
    </lineage>
</organism>
<feature type="domain" description="Carboxylesterase type B" evidence="6">
    <location>
        <begin position="28"/>
        <end position="506"/>
    </location>
</feature>